<dbReference type="RefSeq" id="WP_058088770.1">
    <property type="nucleotide sequence ID" value="NZ_SNXW01000002.1"/>
</dbReference>
<protein>
    <submittedName>
        <fullName evidence="1">Uncharacterized protein DUF2857</fullName>
    </submittedName>
</protein>
<dbReference type="Proteomes" id="UP000294593">
    <property type="component" value="Unassembled WGS sequence"/>
</dbReference>
<dbReference type="InterPro" id="IPR021364">
    <property type="entry name" value="DUF2857"/>
</dbReference>
<dbReference type="OrthoDB" id="8913469at2"/>
<dbReference type="AlphaFoldDB" id="A0A4R6RH41"/>
<sequence>MSSVNVLDPTIRLIVLAHMLQQFDQLDPDCIQEYQMAGFDAASIDRLRNLTTADLVRLAQHSRDTSIQISINPTKLVADMNRYEHMRADERLYEYFVRHGASLNLIMDLFTKRPSDVKRMQLMLGVTSQIGRRALPDDDTRLEITTAWHRLRGNDSWPYRGREHFRALHEAYPTLTIAQLEAVIASFKVRQAPGAGTASGDGRVGSTQP</sequence>
<gene>
    <name evidence="1" type="ORF">EV672_1027</name>
</gene>
<dbReference type="EMBL" id="SNXW01000002">
    <property type="protein sequence ID" value="TDP85660.1"/>
    <property type="molecule type" value="Genomic_DNA"/>
</dbReference>
<evidence type="ECO:0000313" key="1">
    <source>
        <dbReference type="EMBL" id="TDP85660.1"/>
    </source>
</evidence>
<accession>A0A4R6RH41</accession>
<evidence type="ECO:0000313" key="2">
    <source>
        <dbReference type="Proteomes" id="UP000294593"/>
    </source>
</evidence>
<name>A0A4R6RH41_9BURK</name>
<comment type="caution">
    <text evidence="1">The sequence shown here is derived from an EMBL/GenBank/DDBJ whole genome shotgun (WGS) entry which is preliminary data.</text>
</comment>
<dbReference type="Pfam" id="PF11198">
    <property type="entry name" value="DUF2857"/>
    <property type="match status" value="1"/>
</dbReference>
<organism evidence="1 2">
    <name type="scientific">Aquabacterium commune</name>
    <dbReference type="NCBI Taxonomy" id="70586"/>
    <lineage>
        <taxon>Bacteria</taxon>
        <taxon>Pseudomonadati</taxon>
        <taxon>Pseudomonadota</taxon>
        <taxon>Betaproteobacteria</taxon>
        <taxon>Burkholderiales</taxon>
        <taxon>Aquabacterium</taxon>
    </lineage>
</organism>
<proteinExistence type="predicted"/>
<reference evidence="1 2" key="1">
    <citation type="submission" date="2019-03" db="EMBL/GenBank/DDBJ databases">
        <title>Genomic Encyclopedia of Type Strains, Phase IV (KMG-IV): sequencing the most valuable type-strain genomes for metagenomic binning, comparative biology and taxonomic classification.</title>
        <authorList>
            <person name="Goeker M."/>
        </authorList>
    </citation>
    <scope>NUCLEOTIDE SEQUENCE [LARGE SCALE GENOMIC DNA]</scope>
    <source>
        <strain evidence="1 2">DSM 11901</strain>
    </source>
</reference>
<keyword evidence="2" id="KW-1185">Reference proteome</keyword>